<sequence length="1416" mass="153573">MPGLFSRKPKGSKSSTLLSSSITSKTSPISSSDLARLGLHSPTPSTADAQMLPRVPTKDDLPPPPPISKENSFIHHQPQLVPIRSSSFENGFVPHSAGGVTEFGKSADSRSSNNGTRSGFLSPPLLSTYPSNGRLRSPTSGSQTLTTRQSNSRMRYVPSRTDDSVPDSGRPSYAYGYTNEGWNIQLEAVRVLAILEACGKQIRKRGLDNPLIFSSMALDLSPTNVASLIRSYTSGSNQAASRSGLPSSFLEEIEYGNPHDLAAVIKWAFARMGRVLAVPVPSPSGKRGEVREEMVYVQQRGFVDLEVYNVWRDNERRQQYPTSAFKDFVSHLAPENARLLTALFSLLSSTAAYSFKNGMMPSKLSKHFGVLLFGLPEDESFARTYDAYVRASNATEHLFLAYIRSQGTTTVLPPKLTQHVSGYPNMLTAEMTLPSKTAKLVPVTQIERTVRLYSPDLVQTACETDLTVQCREWDDCHESNDVLGKDPQLSDRFRKLVNLRGNLTQGRKLGATRQADGAINAEDVKTHGSLVNKQWDDFLSDGFAAPDAKKLDFDLNESIRKNRGNKRDTMQWSDFTKSGFADEGDDLLSSALSFDDTLKSDVQNWPAERDQLHAKLRARQNHLPSFHYDTTPRLVTSPSQAGSPEGKLDMHPISRIDEGFVDVWADYLIGNGWSNRDELTHRTANFVIVQYKSRPNASTVGSQAAGSSLSAPTSFKVVGRKDESIPEDERVDAAWFVIQEVVPAQYRAELETIGSGKSRGHAMIRKLTLFRSKKDKPSGVASAEDDGVDDVFRPGPGGTTKRIMLSEQLTGMKSKDDVRASLNGTRRADSDSGEAALGSRQSNDSSRTYNQQLAGQGHTQFRSEGHASGNGGNKLISTLRAKSIRVVKSARRGASSPSLSTSRTADARLQRSVTPEATPKLQQEQGNKAAVAYLSPQRGDISVDRSFTSADFETRSINDDNLLGTDYTDATEERYRPTFGIAAPKRKSSRAQAGLEGKGSTARDRDDAWIDIMLKANGNRLHGQDAPMPGEASLSVPVGANTATSTPRAAHSPLFESDDTFEGRDDRLPRSSTPPLSNSNKGTPDTIHVDDLGISRIDSRASSVADDADLEAPSEVVEDKWSGGKMAFDMQMKDVSSVTPSAARDGQTASDPVAAARAALRSRDTANAQPRAAPQIDTKKLVESLRAGLSPIEAVRASKDRSRIDADTSASPTPPAVQTGKYRDPFAKDPIAGRVADVASKFGGKTKGSTSSGPGNPSSPSSSTFVRNVSGSHDRNGGDLEKPLPDPLFNGGAEDGTSSADVGREDARRASLDSYGNVDDEIYPEDAASNIDPRDHYQSQYSESDAGGDVEHLSDIVKPYSWRRQPDPSAAENANEYSDAHEGYPSRFALPYQPGMPLDNVLEESESVLSGSTNNA</sequence>
<dbReference type="InterPro" id="IPR037508">
    <property type="entry name" value="Msb1/Mug8"/>
</dbReference>
<accession>A0A317XTN9</accession>
<dbReference type="EMBL" id="KZ819190">
    <property type="protein sequence ID" value="PWZ01694.1"/>
    <property type="molecule type" value="Genomic_DNA"/>
</dbReference>
<dbReference type="Proteomes" id="UP000246740">
    <property type="component" value="Unassembled WGS sequence"/>
</dbReference>
<feature type="compositionally biased region" description="Basic and acidic residues" evidence="1">
    <location>
        <begin position="1272"/>
        <end position="1284"/>
    </location>
</feature>
<feature type="domain" description="Meiotically up-regulated protein Msb1/Mug8" evidence="2">
    <location>
        <begin position="300"/>
        <end position="608"/>
    </location>
</feature>
<feature type="compositionally biased region" description="Polar residues" evidence="1">
    <location>
        <begin position="911"/>
        <end position="926"/>
    </location>
</feature>
<feature type="compositionally biased region" description="Polar residues" evidence="1">
    <location>
        <begin position="1070"/>
        <end position="1083"/>
    </location>
</feature>
<dbReference type="Gene3D" id="1.10.555.10">
    <property type="entry name" value="Rho GTPase activation protein"/>
    <property type="match status" value="1"/>
</dbReference>
<dbReference type="InterPro" id="IPR008936">
    <property type="entry name" value="Rho_GTPase_activation_prot"/>
</dbReference>
<name>A0A317XTN9_9BASI</name>
<organism evidence="3 4">
    <name type="scientific">Testicularia cyperi</name>
    <dbReference type="NCBI Taxonomy" id="1882483"/>
    <lineage>
        <taxon>Eukaryota</taxon>
        <taxon>Fungi</taxon>
        <taxon>Dikarya</taxon>
        <taxon>Basidiomycota</taxon>
        <taxon>Ustilaginomycotina</taxon>
        <taxon>Ustilaginomycetes</taxon>
        <taxon>Ustilaginales</taxon>
        <taxon>Anthracoideaceae</taxon>
        <taxon>Testicularia</taxon>
    </lineage>
</organism>
<feature type="region of interest" description="Disordered" evidence="1">
    <location>
        <begin position="774"/>
        <end position="801"/>
    </location>
</feature>
<feature type="region of interest" description="Disordered" evidence="1">
    <location>
        <begin position="99"/>
        <end position="169"/>
    </location>
</feature>
<dbReference type="Pfam" id="PF08101">
    <property type="entry name" value="Msb1-Mug8_dom"/>
    <property type="match status" value="1"/>
</dbReference>
<proteinExistence type="predicted"/>
<evidence type="ECO:0000256" key="1">
    <source>
        <dbReference type="SAM" id="MobiDB-lite"/>
    </source>
</evidence>
<feature type="region of interest" description="Disordered" evidence="1">
    <location>
        <begin position="888"/>
        <end position="927"/>
    </location>
</feature>
<evidence type="ECO:0000259" key="2">
    <source>
        <dbReference type="Pfam" id="PF08101"/>
    </source>
</evidence>
<protein>
    <recommendedName>
        <fullName evidence="2">Meiotically up-regulated protein Msb1/Mug8 domain-containing protein</fullName>
    </recommendedName>
</protein>
<feature type="region of interest" description="Disordered" evidence="1">
    <location>
        <begin position="1021"/>
        <end position="1091"/>
    </location>
</feature>
<dbReference type="OrthoDB" id="3362494at2759"/>
<feature type="compositionally biased region" description="Low complexity" evidence="1">
    <location>
        <begin position="12"/>
        <end position="32"/>
    </location>
</feature>
<feature type="compositionally biased region" description="Polar residues" evidence="1">
    <location>
        <begin position="137"/>
        <end position="153"/>
    </location>
</feature>
<feature type="region of interest" description="Disordered" evidence="1">
    <location>
        <begin position="1193"/>
        <end position="1382"/>
    </location>
</feature>
<dbReference type="PANTHER" id="PTHR28093:SF1">
    <property type="entry name" value="MORPHOGENESIS-RELATED PROTEIN MSB1"/>
    <property type="match status" value="1"/>
</dbReference>
<feature type="region of interest" description="Disordered" evidence="1">
    <location>
        <begin position="627"/>
        <end position="649"/>
    </location>
</feature>
<dbReference type="STRING" id="1882483.A0A317XTN9"/>
<feature type="compositionally biased region" description="Basic and acidic residues" evidence="1">
    <location>
        <begin position="1196"/>
        <end position="1206"/>
    </location>
</feature>
<dbReference type="InParanoid" id="A0A317XTN9"/>
<dbReference type="SUPFAM" id="SSF48350">
    <property type="entry name" value="GTPase activation domain, GAP"/>
    <property type="match status" value="1"/>
</dbReference>
<feature type="compositionally biased region" description="Polar residues" evidence="1">
    <location>
        <begin position="895"/>
        <end position="904"/>
    </location>
</feature>
<feature type="compositionally biased region" description="Polar residues" evidence="1">
    <location>
        <begin position="839"/>
        <end position="862"/>
    </location>
</feature>
<gene>
    <name evidence="3" type="ORF">BCV70DRAFT_199130</name>
</gene>
<dbReference type="InterPro" id="IPR012965">
    <property type="entry name" value="Msb1/Mug8_dom"/>
</dbReference>
<feature type="compositionally biased region" description="Polar residues" evidence="1">
    <location>
        <begin position="633"/>
        <end position="642"/>
    </location>
</feature>
<feature type="region of interest" description="Disordered" evidence="1">
    <location>
        <begin position="823"/>
        <end position="874"/>
    </location>
</feature>
<feature type="region of interest" description="Disordered" evidence="1">
    <location>
        <begin position="1"/>
        <end position="72"/>
    </location>
</feature>
<feature type="compositionally biased region" description="Polar residues" evidence="1">
    <location>
        <begin position="109"/>
        <end position="119"/>
    </location>
</feature>
<feature type="compositionally biased region" description="Low complexity" evidence="1">
    <location>
        <begin position="1240"/>
        <end position="1264"/>
    </location>
</feature>
<dbReference type="PANTHER" id="PTHR28093">
    <property type="entry name" value="MORPHOGENESIS-RELATED PROTEIN MSB1"/>
    <property type="match status" value="1"/>
</dbReference>
<feature type="compositionally biased region" description="Basic and acidic residues" evidence="1">
    <location>
        <begin position="1302"/>
        <end position="1311"/>
    </location>
</feature>
<evidence type="ECO:0000313" key="3">
    <source>
        <dbReference type="EMBL" id="PWZ01694.1"/>
    </source>
</evidence>
<keyword evidence="4" id="KW-1185">Reference proteome</keyword>
<evidence type="ECO:0000313" key="4">
    <source>
        <dbReference type="Proteomes" id="UP000246740"/>
    </source>
</evidence>
<reference evidence="3 4" key="1">
    <citation type="journal article" date="2018" name="Mol. Biol. Evol.">
        <title>Broad Genomic Sampling Reveals a Smut Pathogenic Ancestry of the Fungal Clade Ustilaginomycotina.</title>
        <authorList>
            <person name="Kijpornyongpan T."/>
            <person name="Mondo S.J."/>
            <person name="Barry K."/>
            <person name="Sandor L."/>
            <person name="Lee J."/>
            <person name="Lipzen A."/>
            <person name="Pangilinan J."/>
            <person name="LaButti K."/>
            <person name="Hainaut M."/>
            <person name="Henrissat B."/>
            <person name="Grigoriev I.V."/>
            <person name="Spatafora J.W."/>
            <person name="Aime M.C."/>
        </authorList>
    </citation>
    <scope>NUCLEOTIDE SEQUENCE [LARGE SCALE GENOMIC DNA]</scope>
    <source>
        <strain evidence="3 4">MCA 3645</strain>
    </source>
</reference>